<dbReference type="Gene3D" id="3.80.10.10">
    <property type="entry name" value="Ribonuclease Inhibitor"/>
    <property type="match status" value="1"/>
</dbReference>
<evidence type="ECO:0000313" key="2">
    <source>
        <dbReference type="EMBL" id="OAQ32591.1"/>
    </source>
</evidence>
<organism evidence="2 3">
    <name type="scientific">Linnemannia elongata AG-77</name>
    <dbReference type="NCBI Taxonomy" id="1314771"/>
    <lineage>
        <taxon>Eukaryota</taxon>
        <taxon>Fungi</taxon>
        <taxon>Fungi incertae sedis</taxon>
        <taxon>Mucoromycota</taxon>
        <taxon>Mortierellomycotina</taxon>
        <taxon>Mortierellomycetes</taxon>
        <taxon>Mortierellales</taxon>
        <taxon>Mortierellaceae</taxon>
        <taxon>Linnemannia</taxon>
    </lineage>
</organism>
<keyword evidence="3" id="KW-1185">Reference proteome</keyword>
<evidence type="ECO:0000256" key="1">
    <source>
        <dbReference type="SAM" id="MobiDB-lite"/>
    </source>
</evidence>
<dbReference type="InterPro" id="IPR032675">
    <property type="entry name" value="LRR_dom_sf"/>
</dbReference>
<feature type="compositionally biased region" description="Low complexity" evidence="1">
    <location>
        <begin position="647"/>
        <end position="666"/>
    </location>
</feature>
<proteinExistence type="predicted"/>
<dbReference type="SUPFAM" id="SSF52058">
    <property type="entry name" value="L domain-like"/>
    <property type="match status" value="1"/>
</dbReference>
<accession>A0A197K7A4</accession>
<feature type="region of interest" description="Disordered" evidence="1">
    <location>
        <begin position="639"/>
        <end position="673"/>
    </location>
</feature>
<name>A0A197K7A4_9FUNG</name>
<dbReference type="OrthoDB" id="2419300at2759"/>
<reference evidence="2 3" key="1">
    <citation type="submission" date="2016-05" db="EMBL/GenBank/DDBJ databases">
        <title>Genome sequencing reveals origins of a unique bacterial endosymbiosis in the earliest lineages of terrestrial Fungi.</title>
        <authorList>
            <consortium name="DOE Joint Genome Institute"/>
            <person name="Uehling J."/>
            <person name="Gryganskyi A."/>
            <person name="Hameed K."/>
            <person name="Tschaplinski T."/>
            <person name="Misztal P."/>
            <person name="Wu S."/>
            <person name="Desiro A."/>
            <person name="Vande Pol N."/>
            <person name="Du Z.-Y."/>
            <person name="Zienkiewicz A."/>
            <person name="Zienkiewicz K."/>
            <person name="Morin E."/>
            <person name="Tisserant E."/>
            <person name="Splivallo R."/>
            <person name="Hainaut M."/>
            <person name="Henrissat B."/>
            <person name="Ohm R."/>
            <person name="Kuo A."/>
            <person name="Yan J."/>
            <person name="Lipzen A."/>
            <person name="Nolan M."/>
            <person name="Labutti K."/>
            <person name="Barry K."/>
            <person name="Goldstein A."/>
            <person name="Labbe J."/>
            <person name="Schadt C."/>
            <person name="Tuskan G."/>
            <person name="Grigoriev I."/>
            <person name="Martin F."/>
            <person name="Vilgalys R."/>
            <person name="Bonito G."/>
        </authorList>
    </citation>
    <scope>NUCLEOTIDE SEQUENCE [LARGE SCALE GENOMIC DNA]</scope>
    <source>
        <strain evidence="2 3">AG-77</strain>
    </source>
</reference>
<evidence type="ECO:0000313" key="3">
    <source>
        <dbReference type="Proteomes" id="UP000078512"/>
    </source>
</evidence>
<sequence>MSSTFPLPLECLQLIIHHLIAQRARKSVAALLCVNKHVCSATLPILYRDPFVDMVPVPPISPISTHTNVAGFGFGYGLGTIDKTNKTVLGLMHLVRMLLLSMPPSAPFDDQHDRDDRRELVTELVRVAFFPDQKKDQDQHNDKAALSPQLPPTPLLPYYSFVTSVSFVDIAHATKSLLSNGLLTKESAVQDFMERTGRARKALAQEPLHRFRWDYAEKIIISEVAELQLLQDLTWALCFSNAECIQTLFISISDIGRYITLVPRLKVLSEVNFQLDQNITMLVRPGHEWTLEEGALLASLEEARTRQLEDMILFVKEHQHYHPKSIKVARCLNDRAYLDSCPDEYYFRLLQLLPPLNQPRRLDCNNWAQFAANIADTDLSCVKSIQYEKCGEKDRFSNHILEQRDFLQRCRSLEKLSVASFGEDMFKWAVQERRNFDGSKEAAPSQRSLIPLREYRIRFSNPSYGRQVDDVAYAFQDTLKIMSVSGFCPHDFNVHQNWPEFLLGCGDSDQADVDNFPSWPELPRLMSLYVDSTWIYLRVHRQLLKRLPRLSFLTLDDKRSRYNLADVVHWEPAELPDLIHLSLAGTPAISFHPDTLKSTRNLDYLDMRMEYHDAYSYIPHPAQFDQADMEAANNSIESVDDHDHNVDSSNNETKNNINNNNDNSFSTPSPQRQRPVWTWDWDLPKLAKLRLTSEFAYRFQFRMLAGTPNLLRFMVDINSFSRLHKRTVGIADLVKPGFQHPELKRFLERERQQQERRRDRFDHTYGEQEEEEDDEIWQEFEFVNLADLEEFLLVGPWMLDCRVLSALFGKVAPKVERVRLKECYGFTVSELVKSTSENLHGLQEAVVTIPFTDKLVAKAGLVEYSPEEFRHGDIYRLAQWPAGRLLCHPAKYEFARSDYGTLPIDLPHGNAGAALDLSSRFIHTDYIFLRIHSSLLAQCSQLKDLALGDRRHEYSTDTLKNTSKLRYLTMSMWSSYIPLVANLRELEDDSMGLSLTETTTTLSPPGRLIWT</sequence>
<dbReference type="AlphaFoldDB" id="A0A197K7A4"/>
<gene>
    <name evidence="2" type="ORF">K457DRAFT_16157</name>
</gene>
<protein>
    <submittedName>
        <fullName evidence="2">Uncharacterized protein</fullName>
    </submittedName>
</protein>
<dbReference type="Proteomes" id="UP000078512">
    <property type="component" value="Unassembled WGS sequence"/>
</dbReference>
<dbReference type="EMBL" id="KV442024">
    <property type="protein sequence ID" value="OAQ32591.1"/>
    <property type="molecule type" value="Genomic_DNA"/>
</dbReference>